<gene>
    <name evidence="2" type="ORF">ACHAWO_003341</name>
</gene>
<dbReference type="EMBL" id="JALLPJ020001372">
    <property type="protein sequence ID" value="KAL3767117.1"/>
    <property type="molecule type" value="Genomic_DNA"/>
</dbReference>
<dbReference type="AlphaFoldDB" id="A0ABD3MUM8"/>
<evidence type="ECO:0000313" key="3">
    <source>
        <dbReference type="Proteomes" id="UP001530400"/>
    </source>
</evidence>
<feature type="region of interest" description="Disordered" evidence="1">
    <location>
        <begin position="420"/>
        <end position="439"/>
    </location>
</feature>
<feature type="compositionally biased region" description="Low complexity" evidence="1">
    <location>
        <begin position="7"/>
        <end position="18"/>
    </location>
</feature>
<protein>
    <recommendedName>
        <fullName evidence="4">F-box domain-containing protein</fullName>
    </recommendedName>
</protein>
<feature type="compositionally biased region" description="Acidic residues" evidence="1">
    <location>
        <begin position="420"/>
        <end position="430"/>
    </location>
</feature>
<feature type="compositionally biased region" description="Basic and acidic residues" evidence="1">
    <location>
        <begin position="38"/>
        <end position="49"/>
    </location>
</feature>
<dbReference type="Proteomes" id="UP001530400">
    <property type="component" value="Unassembled WGS sequence"/>
</dbReference>
<feature type="compositionally biased region" description="Polar residues" evidence="1">
    <location>
        <begin position="53"/>
        <end position="67"/>
    </location>
</feature>
<evidence type="ECO:0008006" key="4">
    <source>
        <dbReference type="Google" id="ProtNLM"/>
    </source>
</evidence>
<keyword evidence="3" id="KW-1185">Reference proteome</keyword>
<reference evidence="2 3" key="1">
    <citation type="submission" date="2024-10" db="EMBL/GenBank/DDBJ databases">
        <title>Updated reference genomes for cyclostephanoid diatoms.</title>
        <authorList>
            <person name="Roberts W.R."/>
            <person name="Alverson A.J."/>
        </authorList>
    </citation>
    <scope>NUCLEOTIDE SEQUENCE [LARGE SCALE GENOMIC DNA]</scope>
    <source>
        <strain evidence="2 3">AJA010-31</strain>
    </source>
</reference>
<proteinExistence type="predicted"/>
<organism evidence="2 3">
    <name type="scientific">Cyclotella atomus</name>
    <dbReference type="NCBI Taxonomy" id="382360"/>
    <lineage>
        <taxon>Eukaryota</taxon>
        <taxon>Sar</taxon>
        <taxon>Stramenopiles</taxon>
        <taxon>Ochrophyta</taxon>
        <taxon>Bacillariophyta</taxon>
        <taxon>Coscinodiscophyceae</taxon>
        <taxon>Thalassiosirophycidae</taxon>
        <taxon>Stephanodiscales</taxon>
        <taxon>Stephanodiscaceae</taxon>
        <taxon>Cyclotella</taxon>
    </lineage>
</organism>
<feature type="region of interest" description="Disordered" evidence="1">
    <location>
        <begin position="1"/>
        <end position="83"/>
    </location>
</feature>
<evidence type="ECO:0000256" key="1">
    <source>
        <dbReference type="SAM" id="MobiDB-lite"/>
    </source>
</evidence>
<evidence type="ECO:0000313" key="2">
    <source>
        <dbReference type="EMBL" id="KAL3767117.1"/>
    </source>
</evidence>
<name>A0ABD3MUM8_9STRA</name>
<accession>A0ABD3MUM8</accession>
<sequence>MDTSQTGGDSVDGNDGSSQTDVDMLRNRSIPNFELSDEIERRYSRRESGEGSNCSSTLPLPSRNNSGIRDHSESFSISEEDVRAEKDEDEVFVDAVTELDYSPFNTQESASRRFDTGAAAAAGEATSTINSPSSPIYRENSGFGLLERCGRWLMSIPRDDVVALQNTTEYMNFLDAFDRLGEAHRRTVMLERRHLLETEDATLLASSDTASDDRNEDQSTGITPLRASLTAHPFPWKLGESRRRHFSFLQHLAVDDILLRTFEYIDCSSLVKTGTTCHRFHELTNQSAEQRVASLADGRLLRSAMKMLRAQEQIEGVGVFERRGQYVPIPMLGLRRRIKVSGAGDPEFNGIYFCTGCNGNGFLFTKPRVPEQRVLGGLRNFAQPVVGQAPLGRAQLQHPIDVEGLENPIRDQAGVANAAMDDDDNEEDNDQRDGGVDVLFGDEPNRSRLLRCVISKRFSNETILWYMSKEVIDERTHEISQLFCFWCRLLVSGDASPDVCRYPSPTSILSRDDEPAWMSLIDRDAPTVELLD</sequence>
<comment type="caution">
    <text evidence="2">The sequence shown here is derived from an EMBL/GenBank/DDBJ whole genome shotgun (WGS) entry which is preliminary data.</text>
</comment>